<dbReference type="OrthoDB" id="417262at2759"/>
<evidence type="ECO:0000256" key="2">
    <source>
        <dbReference type="SAM" id="SignalP"/>
    </source>
</evidence>
<dbReference type="InterPro" id="IPR036356">
    <property type="entry name" value="ERp29_C_sf"/>
</dbReference>
<sequence>MYLLLFTIVSLFSSILCNVPGSISLDEYSFDKIVPRFDTVLVKFDASYPYGDKHEAFSIIAKELKTSNDILFAEVGIKDWGDLENQKLAERFGIKNKQQWPALRLFVKGEDEPFNFNSDRLWSADEIKKFIREHSNIYLGLEGCIEQFDKLASEFSAVSDKNIIIKKAEKAADLIKNEADKKSAEFYIKYMYKILEKESFVEDEKRRLKKIITEGKVKAEKKKILQIRSNILSSFNPMKAEL</sequence>
<comment type="caution">
    <text evidence="5">The sequence shown here is derived from an EMBL/GenBank/DDBJ whole genome shotgun (WGS) entry which is preliminary data.</text>
</comment>
<feature type="domain" description="Endoplasmic reticulum resident protein 29 C-terminal" evidence="3">
    <location>
        <begin position="143"/>
        <end position="235"/>
    </location>
</feature>
<keyword evidence="6" id="KW-1185">Reference proteome</keyword>
<dbReference type="SUPFAM" id="SSF47933">
    <property type="entry name" value="ERP29 C domain-like"/>
    <property type="match status" value="1"/>
</dbReference>
<dbReference type="GO" id="GO:0009306">
    <property type="term" value="P:protein secretion"/>
    <property type="evidence" value="ECO:0007669"/>
    <property type="project" value="InterPro"/>
</dbReference>
<dbReference type="PANTHER" id="PTHR12211:SF0">
    <property type="entry name" value="ENDOPLASMIC RETICULUM RESIDENT PROTEIN 29"/>
    <property type="match status" value="1"/>
</dbReference>
<feature type="domain" description="ERp29 N-terminal" evidence="4">
    <location>
        <begin position="20"/>
        <end position="141"/>
    </location>
</feature>
<gene>
    <name evidence="5" type="ORF">GWI33_006001</name>
</gene>
<dbReference type="GO" id="GO:0005788">
    <property type="term" value="C:endoplasmic reticulum lumen"/>
    <property type="evidence" value="ECO:0007669"/>
    <property type="project" value="InterPro"/>
</dbReference>
<dbReference type="InterPro" id="IPR036249">
    <property type="entry name" value="Thioredoxin-like_sf"/>
</dbReference>
<evidence type="ECO:0000313" key="5">
    <source>
        <dbReference type="EMBL" id="KAF7287656.1"/>
    </source>
</evidence>
<feature type="chain" id="PRO_5032319625" description="Endoplasmic reticulum resident protein 29" evidence="2">
    <location>
        <begin position="18"/>
        <end position="242"/>
    </location>
</feature>
<proteinExistence type="predicted"/>
<accession>A0A834MM09</accession>
<dbReference type="EMBL" id="JAACXV010000004">
    <property type="protein sequence ID" value="KAF7287656.1"/>
    <property type="molecule type" value="Genomic_DNA"/>
</dbReference>
<dbReference type="AlphaFoldDB" id="A0A834MM09"/>
<evidence type="ECO:0000259" key="4">
    <source>
        <dbReference type="Pfam" id="PF07912"/>
    </source>
</evidence>
<keyword evidence="2" id="KW-0732">Signal</keyword>
<dbReference type="InterPro" id="IPR011679">
    <property type="entry name" value="ERp29_C"/>
</dbReference>
<evidence type="ECO:0000256" key="1">
    <source>
        <dbReference type="ARBA" id="ARBA00022824"/>
    </source>
</evidence>
<organism evidence="5 6">
    <name type="scientific">Rhynchophorus ferrugineus</name>
    <name type="common">Red palm weevil</name>
    <name type="synonym">Curculio ferrugineus</name>
    <dbReference type="NCBI Taxonomy" id="354439"/>
    <lineage>
        <taxon>Eukaryota</taxon>
        <taxon>Metazoa</taxon>
        <taxon>Ecdysozoa</taxon>
        <taxon>Arthropoda</taxon>
        <taxon>Hexapoda</taxon>
        <taxon>Insecta</taxon>
        <taxon>Pterygota</taxon>
        <taxon>Neoptera</taxon>
        <taxon>Endopterygota</taxon>
        <taxon>Coleoptera</taxon>
        <taxon>Polyphaga</taxon>
        <taxon>Cucujiformia</taxon>
        <taxon>Curculionidae</taxon>
        <taxon>Dryophthorinae</taxon>
        <taxon>Rhynchophorus</taxon>
    </lineage>
</organism>
<dbReference type="InterPro" id="IPR016855">
    <property type="entry name" value="ERp29"/>
</dbReference>
<dbReference type="PANTHER" id="PTHR12211">
    <property type="entry name" value="ENDOPLASMIC RETICULUM PROTEIN ERP29"/>
    <property type="match status" value="1"/>
</dbReference>
<dbReference type="Proteomes" id="UP000625711">
    <property type="component" value="Unassembled WGS sequence"/>
</dbReference>
<dbReference type="InterPro" id="IPR012883">
    <property type="entry name" value="ERp29_N"/>
</dbReference>
<dbReference type="Gene3D" id="3.40.30.10">
    <property type="entry name" value="Glutaredoxin"/>
    <property type="match status" value="1"/>
</dbReference>
<dbReference type="Pfam" id="PF07749">
    <property type="entry name" value="ERp29"/>
    <property type="match status" value="1"/>
</dbReference>
<dbReference type="Gene3D" id="1.20.1150.12">
    <property type="entry name" value="Endoplasmic reticulum resident protein 29, C-terminal domain"/>
    <property type="match status" value="1"/>
</dbReference>
<keyword evidence="1" id="KW-0256">Endoplasmic reticulum</keyword>
<name>A0A834MM09_RHYFE</name>
<evidence type="ECO:0000313" key="6">
    <source>
        <dbReference type="Proteomes" id="UP000625711"/>
    </source>
</evidence>
<feature type="signal peptide" evidence="2">
    <location>
        <begin position="1"/>
        <end position="17"/>
    </location>
</feature>
<evidence type="ECO:0000259" key="3">
    <source>
        <dbReference type="Pfam" id="PF07749"/>
    </source>
</evidence>
<evidence type="ECO:0008006" key="7">
    <source>
        <dbReference type="Google" id="ProtNLM"/>
    </source>
</evidence>
<protein>
    <recommendedName>
        <fullName evidence="7">Endoplasmic reticulum resident protein 29</fullName>
    </recommendedName>
</protein>
<dbReference type="Pfam" id="PF07912">
    <property type="entry name" value="ERp29_N"/>
    <property type="match status" value="1"/>
</dbReference>
<reference evidence="5" key="1">
    <citation type="submission" date="2020-08" db="EMBL/GenBank/DDBJ databases">
        <title>Genome sequencing and assembly of the red palm weevil Rhynchophorus ferrugineus.</title>
        <authorList>
            <person name="Dias G.B."/>
            <person name="Bergman C.M."/>
            <person name="Manee M."/>
        </authorList>
    </citation>
    <scope>NUCLEOTIDE SEQUENCE</scope>
    <source>
        <strain evidence="5">AA-2017</strain>
        <tissue evidence="5">Whole larva</tissue>
    </source>
</reference>
<dbReference type="SUPFAM" id="SSF52833">
    <property type="entry name" value="Thioredoxin-like"/>
    <property type="match status" value="1"/>
</dbReference>